<evidence type="ECO:0000313" key="2">
    <source>
        <dbReference type="EMBL" id="ERN12523.1"/>
    </source>
</evidence>
<evidence type="ECO:0008006" key="4">
    <source>
        <dbReference type="Google" id="ProtNLM"/>
    </source>
</evidence>
<accession>W1PWI1</accession>
<evidence type="ECO:0000256" key="1">
    <source>
        <dbReference type="SAM" id="MobiDB-lite"/>
    </source>
</evidence>
<gene>
    <name evidence="2" type="ORF">AMTR_s00025p00191840</name>
</gene>
<proteinExistence type="predicted"/>
<reference evidence="3" key="1">
    <citation type="journal article" date="2013" name="Science">
        <title>The Amborella genome and the evolution of flowering plants.</title>
        <authorList>
            <consortium name="Amborella Genome Project"/>
        </authorList>
    </citation>
    <scope>NUCLEOTIDE SEQUENCE [LARGE SCALE GENOMIC DNA]</scope>
</reference>
<dbReference type="EMBL" id="KI392614">
    <property type="protein sequence ID" value="ERN12523.1"/>
    <property type="molecule type" value="Genomic_DNA"/>
</dbReference>
<evidence type="ECO:0000313" key="3">
    <source>
        <dbReference type="Proteomes" id="UP000017836"/>
    </source>
</evidence>
<dbReference type="AlphaFoldDB" id="W1PWI1"/>
<name>W1PWI1_AMBTC</name>
<dbReference type="Gramene" id="ERN12523">
    <property type="protein sequence ID" value="ERN12523"/>
    <property type="gene ID" value="AMTR_s00025p00191840"/>
</dbReference>
<dbReference type="HOGENOM" id="CLU_1327945_0_0_1"/>
<sequence>MNYRKTDFRSELLTIRQGEEETVNSFHLRFRWILKKWPDLRVPDSTLKSIFIDGLKDQIHEWIIHQSPESVEAAARLAKAWEHAEAARDRRKKISSEFSLSRRCGFCDGLHSEGDCEVRGLMREMWKKGVNEERVAGKVPESIVGSERKPETKMGSSSRRVEEKEREEEEGGRSLRRMKSQCLCSKHQCGKKSESERFSIEFPLPTD</sequence>
<dbReference type="OMA" id="CAMEGHQ"/>
<protein>
    <recommendedName>
        <fullName evidence="4">Retrotransposon gag domain-containing protein</fullName>
    </recommendedName>
</protein>
<dbReference type="Proteomes" id="UP000017836">
    <property type="component" value="Unassembled WGS sequence"/>
</dbReference>
<dbReference type="eggNOG" id="KOG0017">
    <property type="taxonomic scope" value="Eukaryota"/>
</dbReference>
<organism evidence="2 3">
    <name type="scientific">Amborella trichopoda</name>
    <dbReference type="NCBI Taxonomy" id="13333"/>
    <lineage>
        <taxon>Eukaryota</taxon>
        <taxon>Viridiplantae</taxon>
        <taxon>Streptophyta</taxon>
        <taxon>Embryophyta</taxon>
        <taxon>Tracheophyta</taxon>
        <taxon>Spermatophyta</taxon>
        <taxon>Magnoliopsida</taxon>
        <taxon>Amborellales</taxon>
        <taxon>Amborellaceae</taxon>
        <taxon>Amborella</taxon>
    </lineage>
</organism>
<feature type="region of interest" description="Disordered" evidence="1">
    <location>
        <begin position="188"/>
        <end position="207"/>
    </location>
</feature>
<keyword evidence="3" id="KW-1185">Reference proteome</keyword>
<feature type="region of interest" description="Disordered" evidence="1">
    <location>
        <begin position="138"/>
        <end position="181"/>
    </location>
</feature>